<proteinExistence type="predicted"/>
<accession>A0A327L1U4</accession>
<dbReference type="Proteomes" id="UP000249130">
    <property type="component" value="Unassembled WGS sequence"/>
</dbReference>
<gene>
    <name evidence="1" type="ORF">CH341_14275</name>
</gene>
<reference evidence="1 2" key="1">
    <citation type="submission" date="2017-07" db="EMBL/GenBank/DDBJ databases">
        <title>Draft Genome Sequences of Select Purple Nonsulfur Bacteria.</title>
        <authorList>
            <person name="Lasarre B."/>
            <person name="Mckinlay J.B."/>
        </authorList>
    </citation>
    <scope>NUCLEOTIDE SEQUENCE [LARGE SCALE GENOMIC DNA]</scope>
    <source>
        <strain evidence="1 2">DSM 5909</strain>
    </source>
</reference>
<dbReference type="RefSeq" id="WP_111419699.1">
    <property type="nucleotide sequence ID" value="NZ_NPEX01000088.1"/>
</dbReference>
<evidence type="ECO:0000313" key="1">
    <source>
        <dbReference type="EMBL" id="RAI43452.1"/>
    </source>
</evidence>
<name>A0A327L1U4_9BRAD</name>
<dbReference type="OrthoDB" id="9908135at2"/>
<keyword evidence="2" id="KW-1185">Reference proteome</keyword>
<dbReference type="AlphaFoldDB" id="A0A327L1U4"/>
<sequence length="107" mass="11739">MRVRRSRFPGLSRSHLRLAAGAIAGLGLMVAGVSMIPDRISAARPHSGSEGTIRLAPDSQKLCQRLSFDNRNGEFRDKGVSQCDPQGGSDTTSVDRMQAIRAWFNRR</sequence>
<protein>
    <submittedName>
        <fullName evidence="1">Uncharacterized protein</fullName>
    </submittedName>
</protein>
<evidence type="ECO:0000313" key="2">
    <source>
        <dbReference type="Proteomes" id="UP000249130"/>
    </source>
</evidence>
<comment type="caution">
    <text evidence="1">The sequence shown here is derived from an EMBL/GenBank/DDBJ whole genome shotgun (WGS) entry which is preliminary data.</text>
</comment>
<dbReference type="EMBL" id="NPEX01000088">
    <property type="protein sequence ID" value="RAI43452.1"/>
    <property type="molecule type" value="Genomic_DNA"/>
</dbReference>
<organism evidence="1 2">
    <name type="scientific">Rhodoplanes roseus</name>
    <dbReference type="NCBI Taxonomy" id="29409"/>
    <lineage>
        <taxon>Bacteria</taxon>
        <taxon>Pseudomonadati</taxon>
        <taxon>Pseudomonadota</taxon>
        <taxon>Alphaproteobacteria</taxon>
        <taxon>Hyphomicrobiales</taxon>
        <taxon>Nitrobacteraceae</taxon>
        <taxon>Rhodoplanes</taxon>
    </lineage>
</organism>